<comment type="caution">
    <text evidence="1">The sequence shown here is derived from an EMBL/GenBank/DDBJ whole genome shotgun (WGS) entry which is preliminary data.</text>
</comment>
<accession>A0A8H6MC72</accession>
<dbReference type="AlphaFoldDB" id="A0A8H6MC72"/>
<protein>
    <submittedName>
        <fullName evidence="1">Uncharacterized protein</fullName>
    </submittedName>
</protein>
<organism evidence="1 2">
    <name type="scientific">Ephemerocybe angulata</name>
    <dbReference type="NCBI Taxonomy" id="980116"/>
    <lineage>
        <taxon>Eukaryota</taxon>
        <taxon>Fungi</taxon>
        <taxon>Dikarya</taxon>
        <taxon>Basidiomycota</taxon>
        <taxon>Agaricomycotina</taxon>
        <taxon>Agaricomycetes</taxon>
        <taxon>Agaricomycetidae</taxon>
        <taxon>Agaricales</taxon>
        <taxon>Agaricineae</taxon>
        <taxon>Psathyrellaceae</taxon>
        <taxon>Ephemerocybe</taxon>
    </lineage>
</organism>
<dbReference type="EMBL" id="JACGCI010000017">
    <property type="protein sequence ID" value="KAF6758762.1"/>
    <property type="molecule type" value="Genomic_DNA"/>
</dbReference>
<sequence>MYIGSSTHLLPFPQSPLPMSTQPSVAHTNSPFLTSTLSESLRLLNSLSPHLAESITLLDVLKFAVNAAHAEEFILLTQPAERSVQLVPIVLPPAVSVMLSKCCGLPVEAIPHLWRAFGSQIWQQTTSLLQDDFAVYRDHGPEVGISEYTISRQLEIYT</sequence>
<evidence type="ECO:0000313" key="1">
    <source>
        <dbReference type="EMBL" id="KAF6758762.1"/>
    </source>
</evidence>
<name>A0A8H6MC72_9AGAR</name>
<proteinExistence type="predicted"/>
<reference evidence="1 2" key="1">
    <citation type="submission" date="2020-07" db="EMBL/GenBank/DDBJ databases">
        <title>Comparative genomics of pyrophilous fungi reveals a link between fire events and developmental genes.</title>
        <authorList>
            <consortium name="DOE Joint Genome Institute"/>
            <person name="Steindorff A.S."/>
            <person name="Carver A."/>
            <person name="Calhoun S."/>
            <person name="Stillman K."/>
            <person name="Liu H."/>
            <person name="Lipzen A."/>
            <person name="Pangilinan J."/>
            <person name="Labutti K."/>
            <person name="Bruns T.D."/>
            <person name="Grigoriev I.V."/>
        </authorList>
    </citation>
    <scope>NUCLEOTIDE SEQUENCE [LARGE SCALE GENOMIC DNA]</scope>
    <source>
        <strain evidence="1 2">CBS 144469</strain>
    </source>
</reference>
<dbReference type="Proteomes" id="UP000521943">
    <property type="component" value="Unassembled WGS sequence"/>
</dbReference>
<gene>
    <name evidence="1" type="ORF">DFP72DRAFT_159871</name>
</gene>
<keyword evidence="2" id="KW-1185">Reference proteome</keyword>
<evidence type="ECO:0000313" key="2">
    <source>
        <dbReference type="Proteomes" id="UP000521943"/>
    </source>
</evidence>